<evidence type="ECO:0008006" key="4">
    <source>
        <dbReference type="Google" id="ProtNLM"/>
    </source>
</evidence>
<dbReference type="RefSeq" id="XP_007403582.1">
    <property type="nucleotide sequence ID" value="XM_007403520.1"/>
</dbReference>
<sequence>MKDLENEEEILPPISTVELLNLVAEYSEPLPRNQPSTPQSQRDDEETGTAINDAEFSNHTSSSDNDFEPFNDDGWNGDWHAPPLEEIVFDATVLRHINSILPKIHTPTWIKRPIPVLGKASFGKLKADEWRSLLTLQLPLILIPMWSRQDHIKRSLLRNFIHLVSLINIGLKRVMDSFQIKRYRHHIQKYLESSVLIFQHCKLAPNHHMAIHLADCLERFGPVRAWWSFPFERLMGKILKAGHNNHITELEITFLKQFCRASNLSALIEDDKLPEALEQYSVRLQALYKQPAPRANRPSHSKMSPLSDVVLDLLVAYLNDTEGERCIWIRPDKWASLSKSDSLAYAPVPAQGQFYKRINYNDGFVSTFTDNPDNSCIYFKNTDGRDSFGRVFSIFSHLRAAVKSESISDVWLHCALRMWSPTENKVIKLKEVIAQCTWIMYKAGEMNKDVEVPTIGMIILKR</sequence>
<name>F4R3K8_MELLP</name>
<dbReference type="PANTHER" id="PTHR46579">
    <property type="entry name" value="F5/8 TYPE C DOMAIN-CONTAINING PROTEIN-RELATED"/>
    <property type="match status" value="1"/>
</dbReference>
<dbReference type="HOGENOM" id="CLU_037154_1_0_1"/>
<dbReference type="EMBL" id="GL883090">
    <property type="protein sequence ID" value="EGG12644.1"/>
    <property type="molecule type" value="Genomic_DNA"/>
</dbReference>
<dbReference type="eggNOG" id="ENOG502RYVJ">
    <property type="taxonomic scope" value="Eukaryota"/>
</dbReference>
<keyword evidence="3" id="KW-1185">Reference proteome</keyword>
<dbReference type="KEGG" id="mlr:MELLADRAFT_86839"/>
<feature type="compositionally biased region" description="Polar residues" evidence="1">
    <location>
        <begin position="55"/>
        <end position="64"/>
    </location>
</feature>
<organism evidence="3">
    <name type="scientific">Melampsora larici-populina (strain 98AG31 / pathotype 3-4-7)</name>
    <name type="common">Poplar leaf rust fungus</name>
    <dbReference type="NCBI Taxonomy" id="747676"/>
    <lineage>
        <taxon>Eukaryota</taxon>
        <taxon>Fungi</taxon>
        <taxon>Dikarya</taxon>
        <taxon>Basidiomycota</taxon>
        <taxon>Pucciniomycotina</taxon>
        <taxon>Pucciniomycetes</taxon>
        <taxon>Pucciniales</taxon>
        <taxon>Melampsoraceae</taxon>
        <taxon>Melampsora</taxon>
    </lineage>
</organism>
<evidence type="ECO:0000256" key="1">
    <source>
        <dbReference type="SAM" id="MobiDB-lite"/>
    </source>
</evidence>
<dbReference type="VEuPathDB" id="FungiDB:MELLADRAFT_86839"/>
<evidence type="ECO:0000313" key="2">
    <source>
        <dbReference type="EMBL" id="EGG12644.1"/>
    </source>
</evidence>
<dbReference type="GeneID" id="18934314"/>
<dbReference type="AlphaFoldDB" id="F4R3K8"/>
<dbReference type="InParanoid" id="F4R3K8"/>
<evidence type="ECO:0000313" key="3">
    <source>
        <dbReference type="Proteomes" id="UP000001072"/>
    </source>
</evidence>
<gene>
    <name evidence="2" type="ORF">MELLADRAFT_86839</name>
</gene>
<dbReference type="OrthoDB" id="3247418at2759"/>
<proteinExistence type="predicted"/>
<dbReference type="PANTHER" id="PTHR46579:SF1">
    <property type="entry name" value="F5_8 TYPE C DOMAIN-CONTAINING PROTEIN"/>
    <property type="match status" value="1"/>
</dbReference>
<protein>
    <recommendedName>
        <fullName evidence="4">DUF4218 domain-containing protein</fullName>
    </recommendedName>
</protein>
<reference evidence="3" key="1">
    <citation type="journal article" date="2011" name="Proc. Natl. Acad. Sci. U.S.A.">
        <title>Obligate biotrophy features unraveled by the genomic analysis of rust fungi.</title>
        <authorList>
            <person name="Duplessis S."/>
            <person name="Cuomo C.A."/>
            <person name="Lin Y.-C."/>
            <person name="Aerts A."/>
            <person name="Tisserant E."/>
            <person name="Veneault-Fourrey C."/>
            <person name="Joly D.L."/>
            <person name="Hacquard S."/>
            <person name="Amselem J."/>
            <person name="Cantarel B.L."/>
            <person name="Chiu R."/>
            <person name="Coutinho P.M."/>
            <person name="Feau N."/>
            <person name="Field M."/>
            <person name="Frey P."/>
            <person name="Gelhaye E."/>
            <person name="Goldberg J."/>
            <person name="Grabherr M.G."/>
            <person name="Kodira C.D."/>
            <person name="Kohler A."/>
            <person name="Kuees U."/>
            <person name="Lindquist E.A."/>
            <person name="Lucas S.M."/>
            <person name="Mago R."/>
            <person name="Mauceli E."/>
            <person name="Morin E."/>
            <person name="Murat C."/>
            <person name="Pangilinan J.L."/>
            <person name="Park R."/>
            <person name="Pearson M."/>
            <person name="Quesneville H."/>
            <person name="Rouhier N."/>
            <person name="Sakthikumar S."/>
            <person name="Salamov A.A."/>
            <person name="Schmutz J."/>
            <person name="Selles B."/>
            <person name="Shapiro H."/>
            <person name="Tanguay P."/>
            <person name="Tuskan G.A."/>
            <person name="Henrissat B."/>
            <person name="Van de Peer Y."/>
            <person name="Rouze P."/>
            <person name="Ellis J.G."/>
            <person name="Dodds P.N."/>
            <person name="Schein J.E."/>
            <person name="Zhong S."/>
            <person name="Hamelin R.C."/>
            <person name="Grigoriev I.V."/>
            <person name="Szabo L.J."/>
            <person name="Martin F."/>
        </authorList>
    </citation>
    <scope>NUCLEOTIDE SEQUENCE [LARGE SCALE GENOMIC DNA]</scope>
    <source>
        <strain evidence="3">98AG31 / pathotype 3-4-7</strain>
    </source>
</reference>
<dbReference type="Proteomes" id="UP000001072">
    <property type="component" value="Unassembled WGS sequence"/>
</dbReference>
<feature type="region of interest" description="Disordered" evidence="1">
    <location>
        <begin position="25"/>
        <end position="74"/>
    </location>
</feature>
<accession>F4R3K8</accession>